<dbReference type="EMBL" id="JAHQIW010000639">
    <property type="protein sequence ID" value="KAJ1349290.1"/>
    <property type="molecule type" value="Genomic_DNA"/>
</dbReference>
<accession>A0AAD5LZC6</accession>
<comment type="caution">
    <text evidence="1">The sequence shown here is derived from an EMBL/GenBank/DDBJ whole genome shotgun (WGS) entry which is preliminary data.</text>
</comment>
<organism evidence="1 2">
    <name type="scientific">Parelaphostrongylus tenuis</name>
    <name type="common">Meningeal worm</name>
    <dbReference type="NCBI Taxonomy" id="148309"/>
    <lineage>
        <taxon>Eukaryota</taxon>
        <taxon>Metazoa</taxon>
        <taxon>Ecdysozoa</taxon>
        <taxon>Nematoda</taxon>
        <taxon>Chromadorea</taxon>
        <taxon>Rhabditida</taxon>
        <taxon>Rhabditina</taxon>
        <taxon>Rhabditomorpha</taxon>
        <taxon>Strongyloidea</taxon>
        <taxon>Metastrongylidae</taxon>
        <taxon>Parelaphostrongylus</taxon>
    </lineage>
</organism>
<keyword evidence="2" id="KW-1185">Reference proteome</keyword>
<dbReference type="AlphaFoldDB" id="A0AAD5LZC6"/>
<evidence type="ECO:0000313" key="1">
    <source>
        <dbReference type="EMBL" id="KAJ1349290.1"/>
    </source>
</evidence>
<proteinExistence type="predicted"/>
<evidence type="ECO:0000313" key="2">
    <source>
        <dbReference type="Proteomes" id="UP001196413"/>
    </source>
</evidence>
<gene>
    <name evidence="1" type="ORF">KIN20_004782</name>
</gene>
<protein>
    <submittedName>
        <fullName evidence="1">Uncharacterized protein</fullName>
    </submittedName>
</protein>
<sequence length="73" mass="8402">MKEVRELIREESIRLSVSDKGGEFAVIARQLDIATTNKHLEDASLYRSSSVKEVKRQNRKSNNEWFHTAKAQA</sequence>
<name>A0AAD5LZC6_PARTN</name>
<reference evidence="1" key="1">
    <citation type="submission" date="2021-06" db="EMBL/GenBank/DDBJ databases">
        <title>Parelaphostrongylus tenuis whole genome reference sequence.</title>
        <authorList>
            <person name="Garwood T.J."/>
            <person name="Larsen P.A."/>
            <person name="Fountain-Jones N.M."/>
            <person name="Garbe J.R."/>
            <person name="Macchietto M.G."/>
            <person name="Kania S.A."/>
            <person name="Gerhold R.W."/>
            <person name="Richards J.E."/>
            <person name="Wolf T.M."/>
        </authorList>
    </citation>
    <scope>NUCLEOTIDE SEQUENCE</scope>
    <source>
        <strain evidence="1">MNPRO001-30</strain>
        <tissue evidence="1">Meninges</tissue>
    </source>
</reference>
<dbReference type="Proteomes" id="UP001196413">
    <property type="component" value="Unassembled WGS sequence"/>
</dbReference>